<dbReference type="InterPro" id="IPR022909">
    <property type="entry name" value="Ribosomal_uL10_arc"/>
</dbReference>
<dbReference type="RefSeq" id="WP_193436883.1">
    <property type="nucleotide sequence ID" value="NZ_CP063144.1"/>
</dbReference>
<organism evidence="9 10">
    <name type="scientific">Thermosphaera chiliense</name>
    <dbReference type="NCBI Taxonomy" id="3402707"/>
    <lineage>
        <taxon>Archaea</taxon>
        <taxon>Thermoproteota</taxon>
        <taxon>Thermoprotei</taxon>
        <taxon>Desulfurococcales</taxon>
        <taxon>Desulfurococcaceae</taxon>
        <taxon>Thermosphaera</taxon>
    </lineage>
</organism>
<dbReference type="GO" id="GO:0022625">
    <property type="term" value="C:cytosolic large ribosomal subunit"/>
    <property type="evidence" value="ECO:0007669"/>
    <property type="project" value="TreeGrafter"/>
</dbReference>
<dbReference type="InterPro" id="IPR043141">
    <property type="entry name" value="Ribosomal_uL10-like_sf"/>
</dbReference>
<dbReference type="OrthoDB" id="30930at2157"/>
<comment type="function">
    <text evidence="6">Forms part of the ribosomal stalk, playing a central role in the interaction of the ribosome with GTP-bound translation factors.</text>
</comment>
<protein>
    <recommendedName>
        <fullName evidence="6">Large ribosomal subunit protein uL10</fullName>
    </recommendedName>
    <alternativeName>
        <fullName evidence="6">Acidic ribosomal protein P0 homolog</fullName>
    </alternativeName>
</protein>
<dbReference type="AlphaFoldDB" id="A0A7M1US24"/>
<dbReference type="Gene3D" id="3.30.70.1730">
    <property type="match status" value="1"/>
</dbReference>
<comment type="similarity">
    <text evidence="1 6">Belongs to the universal ribosomal protein uL10 family.</text>
</comment>
<dbReference type="Pfam" id="PF17777">
    <property type="entry name" value="RL10P_insert"/>
    <property type="match status" value="1"/>
</dbReference>
<dbReference type="GeneID" id="59454241"/>
<sequence length="335" mass="36525">MSAVARTYPRWKTEQLEELVGLLKTHRAFIIGDLTGVPASHVQRLRKKLAKIAEVRVVKPKLFAIALEKVGIDPEAFKDVLTGQNIVFFTNENPFDVALKIHNIVTMDYYKPGEKTDKEIVIPEGNTGIPPGPMLSVFGKLKIQTKVQANVIHVAKDTVVAKPGDVVSPELSSILQKLGLALKEIRLRLKAAYDGVLIPGESLILNIDQYVELVKAAGLDALKIAVELALPEPEVLPLVLSKAVRQATALAVEAGYVTPETVELVLKAAESKAQALAYEVSRLAPELGIEVRVAQQQVQEAKPKKEEKPAEEEEKKKEEGVSEETLAEGLSALFG</sequence>
<dbReference type="InterPro" id="IPR040637">
    <property type="entry name" value="Ribosomal_uL10-like_insert"/>
</dbReference>
<evidence type="ECO:0000256" key="3">
    <source>
        <dbReference type="ARBA" id="ARBA00022884"/>
    </source>
</evidence>
<dbReference type="Proteomes" id="UP000593766">
    <property type="component" value="Chromosome"/>
</dbReference>
<evidence type="ECO:0000259" key="8">
    <source>
        <dbReference type="Pfam" id="PF17777"/>
    </source>
</evidence>
<feature type="compositionally biased region" description="Basic and acidic residues" evidence="7">
    <location>
        <begin position="301"/>
        <end position="320"/>
    </location>
</feature>
<dbReference type="GO" id="GO:0002181">
    <property type="term" value="P:cytoplasmic translation"/>
    <property type="evidence" value="ECO:0007669"/>
    <property type="project" value="TreeGrafter"/>
</dbReference>
<dbReference type="Gene3D" id="6.10.140.760">
    <property type="match status" value="1"/>
</dbReference>
<keyword evidence="5 6" id="KW-0687">Ribonucleoprotein</keyword>
<dbReference type="KEGG" id="tcs:IMZ38_02445"/>
<dbReference type="Gene3D" id="3.90.105.20">
    <property type="match status" value="1"/>
</dbReference>
<evidence type="ECO:0000256" key="2">
    <source>
        <dbReference type="ARBA" id="ARBA00022730"/>
    </source>
</evidence>
<evidence type="ECO:0000256" key="7">
    <source>
        <dbReference type="SAM" id="MobiDB-lite"/>
    </source>
</evidence>
<evidence type="ECO:0000256" key="5">
    <source>
        <dbReference type="ARBA" id="ARBA00023274"/>
    </source>
</evidence>
<dbReference type="PANTHER" id="PTHR45699:SF3">
    <property type="entry name" value="LARGE RIBOSOMAL SUBUNIT PROTEIN UL10"/>
    <property type="match status" value="1"/>
</dbReference>
<name>A0A7M1US24_9CREN</name>
<feature type="domain" description="Large ribosomal subunit protein uL10-like insertion" evidence="8">
    <location>
        <begin position="111"/>
        <end position="179"/>
    </location>
</feature>
<evidence type="ECO:0000313" key="9">
    <source>
        <dbReference type="EMBL" id="QOR95090.1"/>
    </source>
</evidence>
<dbReference type="GO" id="GO:0003735">
    <property type="term" value="F:structural constituent of ribosome"/>
    <property type="evidence" value="ECO:0007669"/>
    <property type="project" value="TreeGrafter"/>
</dbReference>
<keyword evidence="4 6" id="KW-0689">Ribosomal protein</keyword>
<keyword evidence="3 6" id="KW-0694">RNA-binding</keyword>
<dbReference type="HAMAP" id="MF_00280">
    <property type="entry name" value="Ribosomal_uL10_arch"/>
    <property type="match status" value="1"/>
</dbReference>
<dbReference type="EMBL" id="CP063144">
    <property type="protein sequence ID" value="QOR95090.1"/>
    <property type="molecule type" value="Genomic_DNA"/>
</dbReference>
<evidence type="ECO:0000313" key="10">
    <source>
        <dbReference type="Proteomes" id="UP000593766"/>
    </source>
</evidence>
<dbReference type="Pfam" id="PF00466">
    <property type="entry name" value="Ribosomal_L10"/>
    <property type="match status" value="1"/>
</dbReference>
<proteinExistence type="inferred from homology"/>
<keyword evidence="10" id="KW-1185">Reference proteome</keyword>
<accession>A0A7M1US24</accession>
<dbReference type="NCBIfam" id="NF003095">
    <property type="entry name" value="PRK04019.1-1"/>
    <property type="match status" value="1"/>
</dbReference>
<dbReference type="GO" id="GO:0070180">
    <property type="term" value="F:large ribosomal subunit rRNA binding"/>
    <property type="evidence" value="ECO:0007669"/>
    <property type="project" value="UniProtKB-UniRule"/>
</dbReference>
<gene>
    <name evidence="6" type="primary">rpl10</name>
    <name evidence="6" type="synonym">rplP0</name>
    <name evidence="9" type="ORF">IMZ38_02445</name>
</gene>
<dbReference type="GO" id="GO:0000027">
    <property type="term" value="P:ribosomal large subunit assembly"/>
    <property type="evidence" value="ECO:0007669"/>
    <property type="project" value="TreeGrafter"/>
</dbReference>
<reference evidence="9 10" key="1">
    <citation type="submission" date="2020-10" db="EMBL/GenBank/DDBJ databases">
        <title>Complete genome sequence of Thermosphaera aggregans strain 3507.</title>
        <authorList>
            <person name="Zayulina K.S."/>
            <person name="Elcheninov A.G."/>
            <person name="Toshchakov S.V."/>
            <person name="Kublanov I.V."/>
            <person name="Kochetkova T.V."/>
        </authorList>
    </citation>
    <scope>NUCLEOTIDE SEQUENCE [LARGE SCALE GENOMIC DNA]</scope>
    <source>
        <strain evidence="9 10">3507</strain>
    </source>
</reference>
<dbReference type="InterPro" id="IPR050323">
    <property type="entry name" value="Ribosomal_protein_uL10"/>
</dbReference>
<keyword evidence="2 6" id="KW-0699">rRNA-binding</keyword>
<comment type="subunit">
    <text evidence="6">Part of the 50S ribosomal subunit. Forms part of the ribosomal stalk which helps the ribosome interact with GTP-bound translation factors. Forms a heptameric L10(L12)2(L12)2(L12)2 complex, where L10 forms an elongated spine to which the L12 dimers bind in a sequential fashion.</text>
</comment>
<feature type="region of interest" description="Disordered" evidence="7">
    <location>
        <begin position="298"/>
        <end position="335"/>
    </location>
</feature>
<dbReference type="InterPro" id="IPR043164">
    <property type="entry name" value="Ribosomal_uL10-like_insert_sf"/>
</dbReference>
<evidence type="ECO:0000256" key="1">
    <source>
        <dbReference type="ARBA" id="ARBA00008889"/>
    </source>
</evidence>
<evidence type="ECO:0000256" key="4">
    <source>
        <dbReference type="ARBA" id="ARBA00022980"/>
    </source>
</evidence>
<evidence type="ECO:0000256" key="6">
    <source>
        <dbReference type="HAMAP-Rule" id="MF_00280"/>
    </source>
</evidence>
<dbReference type="InterPro" id="IPR001790">
    <property type="entry name" value="Ribosomal_uL10"/>
</dbReference>
<dbReference type="PANTHER" id="PTHR45699">
    <property type="entry name" value="60S ACIDIC RIBOSOMAL PROTEIN P0"/>
    <property type="match status" value="1"/>
</dbReference>
<dbReference type="SUPFAM" id="SSF160369">
    <property type="entry name" value="Ribosomal protein L10-like"/>
    <property type="match status" value="1"/>
</dbReference>